<proteinExistence type="predicted"/>
<keyword evidence="1" id="KW-1185">Reference proteome</keyword>
<dbReference type="WBParaSite" id="PTRK_0001409300.1">
    <property type="protein sequence ID" value="PTRK_0001409300.1"/>
    <property type="gene ID" value="PTRK_0001409300"/>
</dbReference>
<dbReference type="SUPFAM" id="SSF56019">
    <property type="entry name" value="The spindle assembly checkpoint protein mad2"/>
    <property type="match status" value="1"/>
</dbReference>
<name>A0A0N4ZZ79_PARTI</name>
<dbReference type="InterPro" id="IPR036570">
    <property type="entry name" value="HORMA_dom_sf"/>
</dbReference>
<evidence type="ECO:0000313" key="2">
    <source>
        <dbReference type="WBParaSite" id="PTRK_0001409300.1"/>
    </source>
</evidence>
<organism evidence="1 2">
    <name type="scientific">Parastrongyloides trichosuri</name>
    <name type="common">Possum-specific nematode worm</name>
    <dbReference type="NCBI Taxonomy" id="131310"/>
    <lineage>
        <taxon>Eukaryota</taxon>
        <taxon>Metazoa</taxon>
        <taxon>Ecdysozoa</taxon>
        <taxon>Nematoda</taxon>
        <taxon>Chromadorea</taxon>
        <taxon>Rhabditida</taxon>
        <taxon>Tylenchina</taxon>
        <taxon>Panagrolaimomorpha</taxon>
        <taxon>Strongyloidoidea</taxon>
        <taxon>Strongyloididae</taxon>
        <taxon>Parastrongyloides</taxon>
    </lineage>
</organism>
<accession>A0A0N4ZZ79</accession>
<sequence length="221" mass="26547">MSTQSILDPNFVYEDFYNGYLDGGKRKRIFKVTWNKGGQNLSSKLAMYFYRVFHLFLYKSGIIDGNHFTFKNYTKNIKLPICTTECLSEYIRFCIYYCMKMYRRKELRTLGILFISKNTNNRKGAYEINLRKPSKHFVRIFGYHKPNENLKRSGVPKFCKISLNYTIKQIYKANLPNILKGNEEEILIKCFVRRWRRKKIRTSSDIMIFAFKEYDNRVEND</sequence>
<evidence type="ECO:0000313" key="1">
    <source>
        <dbReference type="Proteomes" id="UP000038045"/>
    </source>
</evidence>
<reference evidence="2" key="1">
    <citation type="submission" date="2017-02" db="UniProtKB">
        <authorList>
            <consortium name="WormBaseParasite"/>
        </authorList>
    </citation>
    <scope>IDENTIFICATION</scope>
</reference>
<protein>
    <submittedName>
        <fullName evidence="2">Uncharacterized protein</fullName>
    </submittedName>
</protein>
<dbReference type="AlphaFoldDB" id="A0A0N4ZZ79"/>
<dbReference type="Proteomes" id="UP000038045">
    <property type="component" value="Unplaced"/>
</dbReference>